<dbReference type="PRINTS" id="PR00377">
    <property type="entry name" value="IMPHPHTASES"/>
</dbReference>
<dbReference type="InterPro" id="IPR000760">
    <property type="entry name" value="Inositol_monophosphatase-like"/>
</dbReference>
<dbReference type="EC" id="3.1.3.25" evidence="8"/>
<dbReference type="OrthoDB" id="10254945at2759"/>
<evidence type="ECO:0000313" key="12">
    <source>
        <dbReference type="Proteomes" id="UP000747110"/>
    </source>
</evidence>
<keyword evidence="6 7" id="KW-0460">Magnesium</keyword>
<comment type="pathway">
    <text evidence="2 8">Polyol metabolism; myo-inositol biosynthesis; myo-inositol from D-glucose 6-phosphate: step 2/2.</text>
</comment>
<dbReference type="AlphaFoldDB" id="A0A8J4G8P2"/>
<dbReference type="InterPro" id="IPR020550">
    <property type="entry name" value="Inositol_monophosphatase_CS"/>
</dbReference>
<evidence type="ECO:0000256" key="5">
    <source>
        <dbReference type="ARBA" id="ARBA00022801"/>
    </source>
</evidence>
<dbReference type="Pfam" id="PF00459">
    <property type="entry name" value="Inositol_P"/>
    <property type="match status" value="1"/>
</dbReference>
<evidence type="ECO:0000256" key="7">
    <source>
        <dbReference type="PIRSR" id="PIRSR600760-2"/>
    </source>
</evidence>
<evidence type="ECO:0000256" key="6">
    <source>
        <dbReference type="ARBA" id="ARBA00022842"/>
    </source>
</evidence>
<feature type="binding site" evidence="7">
    <location>
        <position position="136"/>
    </location>
    <ligand>
        <name>Mg(2+)</name>
        <dbReference type="ChEBI" id="CHEBI:18420"/>
        <label>1</label>
        <note>catalytic</note>
    </ligand>
</feature>
<gene>
    <name evidence="9" type="ORF">Vretifemale_11074</name>
    <name evidence="10" type="ORF">Vretimale_7104</name>
</gene>
<keyword evidence="12" id="KW-1185">Reference proteome</keyword>
<dbReference type="EMBL" id="BNCP01000023">
    <property type="protein sequence ID" value="GIL82138.1"/>
    <property type="molecule type" value="Genomic_DNA"/>
</dbReference>
<dbReference type="UniPathway" id="UPA00823">
    <property type="reaction ID" value="UER00788"/>
</dbReference>
<feature type="binding site" evidence="7">
    <location>
        <position position="116"/>
    </location>
    <ligand>
        <name>Mg(2+)</name>
        <dbReference type="ChEBI" id="CHEBI:18420"/>
        <label>1</label>
        <note>catalytic</note>
    </ligand>
</feature>
<evidence type="ECO:0000256" key="4">
    <source>
        <dbReference type="ARBA" id="ARBA00022723"/>
    </source>
</evidence>
<dbReference type="SUPFAM" id="SSF56655">
    <property type="entry name" value="Carbohydrate phosphatase"/>
    <property type="match status" value="1"/>
</dbReference>
<feature type="binding site" evidence="7">
    <location>
        <position position="133"/>
    </location>
    <ligand>
        <name>Mg(2+)</name>
        <dbReference type="ChEBI" id="CHEBI:18420"/>
        <label>1</label>
        <note>catalytic</note>
    </ligand>
</feature>
<evidence type="ECO:0000313" key="11">
    <source>
        <dbReference type="Proteomes" id="UP000722791"/>
    </source>
</evidence>
<proteinExistence type="inferred from homology"/>
<dbReference type="GO" id="GO:0006021">
    <property type="term" value="P:inositol biosynthetic process"/>
    <property type="evidence" value="ECO:0007669"/>
    <property type="project" value="UniProtKB-UniPathway"/>
</dbReference>
<name>A0A8J4G8P2_9CHLO</name>
<dbReference type="InterPro" id="IPR020583">
    <property type="entry name" value="Inositol_monoP_metal-BS"/>
</dbReference>
<dbReference type="PANTHER" id="PTHR20854">
    <property type="entry name" value="INOSITOL MONOPHOSPHATASE"/>
    <property type="match status" value="1"/>
</dbReference>
<keyword evidence="5 8" id="KW-0378">Hydrolase</keyword>
<evidence type="ECO:0000256" key="3">
    <source>
        <dbReference type="ARBA" id="ARBA00009759"/>
    </source>
</evidence>
<evidence type="ECO:0000256" key="2">
    <source>
        <dbReference type="ARBA" id="ARBA00005152"/>
    </source>
</evidence>
<dbReference type="GO" id="GO:0008934">
    <property type="term" value="F:inositol monophosphate 1-phosphatase activity"/>
    <property type="evidence" value="ECO:0007669"/>
    <property type="project" value="InterPro"/>
</dbReference>
<dbReference type="PROSITE" id="PS00629">
    <property type="entry name" value="IMP_1"/>
    <property type="match status" value="1"/>
</dbReference>
<dbReference type="FunFam" id="3.40.190.80:FF:000002">
    <property type="entry name" value="Inositol-1-monophosphatase"/>
    <property type="match status" value="1"/>
</dbReference>
<comment type="caution">
    <text evidence="10">The sequence shown here is derived from an EMBL/GenBank/DDBJ whole genome shotgun (WGS) entry which is preliminary data.</text>
</comment>
<feature type="binding site" evidence="7">
    <location>
        <position position="135"/>
    </location>
    <ligand>
        <name>Mg(2+)</name>
        <dbReference type="ChEBI" id="CHEBI:18420"/>
        <label>1</label>
        <note>catalytic</note>
    </ligand>
</feature>
<dbReference type="CDD" id="cd01639">
    <property type="entry name" value="IMPase"/>
    <property type="match status" value="1"/>
</dbReference>
<sequence length="341" mass="37109">MMMQCQRRSLGRLARSTALARHAIVKWPSGSRCKSVPSSKEATKMHTEDTALSELLEVAILAAEKGAAVVREALDRPRNISFKGATDLVTETDQASEEAVLAVLRRHFPHHALLGEEGGVSGNTNSPYLWCVDPLDGTTNFAHNYPAFAVSVGVVRGATPVAGCVVEFTGGPHAWTTRTFAAHKGRPTTCNGKPVRVSEVSEVRRSLLVTGFGYEHDEAWTANMELFKEFTDVCQGVRRLGAAAVDLCHLSMGIVDAYWEYRLKPWDMAAGVIIAQEAGATVTTMDGRPFSVFERSMLASNGHLHKEMLDGTAPKTKNLLERGVDLSPWFVPPGYDTSVNL</sequence>
<dbReference type="Proteomes" id="UP000722791">
    <property type="component" value="Unassembled WGS sequence"/>
</dbReference>
<dbReference type="InterPro" id="IPR033942">
    <property type="entry name" value="IMPase"/>
</dbReference>
<dbReference type="GO" id="GO:0046854">
    <property type="term" value="P:phosphatidylinositol phosphate biosynthetic process"/>
    <property type="evidence" value="ECO:0007669"/>
    <property type="project" value="InterPro"/>
</dbReference>
<protein>
    <recommendedName>
        <fullName evidence="8">Inositol-1-monophosphatase</fullName>
        <ecNumber evidence="8">3.1.3.25</ecNumber>
    </recommendedName>
</protein>
<dbReference type="PROSITE" id="PS00630">
    <property type="entry name" value="IMP_2"/>
    <property type="match status" value="1"/>
</dbReference>
<dbReference type="GO" id="GO:0046872">
    <property type="term" value="F:metal ion binding"/>
    <property type="evidence" value="ECO:0007669"/>
    <property type="project" value="UniProtKB-KW"/>
</dbReference>
<keyword evidence="4 7" id="KW-0479">Metal-binding</keyword>
<dbReference type="Gene3D" id="3.40.190.80">
    <property type="match status" value="1"/>
</dbReference>
<accession>A0A8J4G8P2</accession>
<dbReference type="FunFam" id="3.30.540.10:FF:000003">
    <property type="entry name" value="Inositol-1-monophosphatase"/>
    <property type="match status" value="1"/>
</dbReference>
<comment type="catalytic activity">
    <reaction evidence="8">
        <text>a myo-inositol phosphate + H2O = myo-inositol + phosphate</text>
        <dbReference type="Rhea" id="RHEA:24056"/>
        <dbReference type="ChEBI" id="CHEBI:15377"/>
        <dbReference type="ChEBI" id="CHEBI:17268"/>
        <dbReference type="ChEBI" id="CHEBI:43474"/>
        <dbReference type="ChEBI" id="CHEBI:84139"/>
        <dbReference type="EC" id="3.1.3.25"/>
    </reaction>
</comment>
<dbReference type="Gene3D" id="3.30.540.10">
    <property type="entry name" value="Fructose-1,6-Bisphosphatase, subunit A, domain 1"/>
    <property type="match status" value="1"/>
</dbReference>
<organism evidence="10 11">
    <name type="scientific">Volvox reticuliferus</name>
    <dbReference type="NCBI Taxonomy" id="1737510"/>
    <lineage>
        <taxon>Eukaryota</taxon>
        <taxon>Viridiplantae</taxon>
        <taxon>Chlorophyta</taxon>
        <taxon>core chlorophytes</taxon>
        <taxon>Chlorophyceae</taxon>
        <taxon>CS clade</taxon>
        <taxon>Chlamydomonadales</taxon>
        <taxon>Volvocaceae</taxon>
        <taxon>Volvox</taxon>
    </lineage>
</organism>
<comment type="similarity">
    <text evidence="3 8">Belongs to the inositol monophosphatase superfamily.</text>
</comment>
<dbReference type="EMBL" id="BNCQ01000011">
    <property type="protein sequence ID" value="GIM02223.1"/>
    <property type="molecule type" value="Genomic_DNA"/>
</dbReference>
<dbReference type="PANTHER" id="PTHR20854:SF17">
    <property type="entry name" value="PHOSPHATASE IMPL1, CHLOROPLASTIC"/>
    <property type="match status" value="1"/>
</dbReference>
<evidence type="ECO:0000256" key="1">
    <source>
        <dbReference type="ARBA" id="ARBA00001946"/>
    </source>
</evidence>
<evidence type="ECO:0000256" key="8">
    <source>
        <dbReference type="RuleBase" id="RU364068"/>
    </source>
</evidence>
<evidence type="ECO:0000313" key="10">
    <source>
        <dbReference type="EMBL" id="GIM02223.1"/>
    </source>
</evidence>
<comment type="cofactor">
    <cofactor evidence="1 7 8">
        <name>Mg(2+)</name>
        <dbReference type="ChEBI" id="CHEBI:18420"/>
    </cofactor>
</comment>
<reference evidence="10" key="1">
    <citation type="journal article" date="2021" name="Proc. Natl. Acad. Sci. U.S.A.">
        <title>Three genomes in the algal genus Volvox reveal the fate of a haploid sex-determining region after a transition to homothallism.</title>
        <authorList>
            <person name="Yamamoto K."/>
            <person name="Hamaji T."/>
            <person name="Kawai-Toyooka H."/>
            <person name="Matsuzaki R."/>
            <person name="Takahashi F."/>
            <person name="Nishimura Y."/>
            <person name="Kawachi M."/>
            <person name="Noguchi H."/>
            <person name="Minakuchi Y."/>
            <person name="Umen J.G."/>
            <person name="Toyoda A."/>
            <person name="Nozaki H."/>
        </authorList>
    </citation>
    <scope>NUCLEOTIDE SEQUENCE</scope>
    <source>
        <strain evidence="10">NIES-3785</strain>
        <strain evidence="9">NIES-3786</strain>
    </source>
</reference>
<dbReference type="GO" id="GO:0007165">
    <property type="term" value="P:signal transduction"/>
    <property type="evidence" value="ECO:0007669"/>
    <property type="project" value="TreeGrafter"/>
</dbReference>
<dbReference type="Proteomes" id="UP000747110">
    <property type="component" value="Unassembled WGS sequence"/>
</dbReference>
<evidence type="ECO:0000313" key="9">
    <source>
        <dbReference type="EMBL" id="GIL82138.1"/>
    </source>
</evidence>
<feature type="binding site" evidence="7">
    <location>
        <position position="267"/>
    </location>
    <ligand>
        <name>Mg(2+)</name>
        <dbReference type="ChEBI" id="CHEBI:18420"/>
        <label>1</label>
        <note>catalytic</note>
    </ligand>
</feature>